<dbReference type="PANTHER" id="PTHR15467:SF10">
    <property type="entry name" value="HOMEOBOX AND LEUCINE ZIPPER ENCODING B-RELATED"/>
    <property type="match status" value="1"/>
</dbReference>
<dbReference type="InParanoid" id="A0A6J2VWF2"/>
<dbReference type="InterPro" id="IPR009057">
    <property type="entry name" value="Homeodomain-like_sf"/>
</dbReference>
<evidence type="ECO:0000256" key="4">
    <source>
        <dbReference type="ARBA" id="ARBA00022833"/>
    </source>
</evidence>
<feature type="domain" description="Homeobox" evidence="12">
    <location>
        <begin position="687"/>
        <end position="747"/>
    </location>
</feature>
<reference evidence="15" key="1">
    <citation type="submission" date="2025-08" db="UniProtKB">
        <authorList>
            <consortium name="RefSeq"/>
        </authorList>
    </citation>
    <scope>IDENTIFICATION</scope>
</reference>
<dbReference type="PROSITE" id="PS50071">
    <property type="entry name" value="HOMEOBOX_2"/>
    <property type="match status" value="5"/>
</dbReference>
<feature type="compositionally biased region" description="Low complexity" evidence="11">
    <location>
        <begin position="843"/>
        <end position="857"/>
    </location>
</feature>
<evidence type="ECO:0000256" key="3">
    <source>
        <dbReference type="ARBA" id="ARBA00022771"/>
    </source>
</evidence>
<dbReference type="AlphaFoldDB" id="A0A6J2VWF2"/>
<feature type="compositionally biased region" description="Low complexity" evidence="11">
    <location>
        <begin position="1061"/>
        <end position="1082"/>
    </location>
</feature>
<evidence type="ECO:0000313" key="15">
    <source>
        <dbReference type="RefSeq" id="XP_030635476.1"/>
    </source>
</evidence>
<feature type="region of interest" description="Disordered" evidence="11">
    <location>
        <begin position="1166"/>
        <end position="1187"/>
    </location>
</feature>
<dbReference type="InterPro" id="IPR006612">
    <property type="entry name" value="THAP_Znf"/>
</dbReference>
<feature type="region of interest" description="Disordered" evidence="11">
    <location>
        <begin position="374"/>
        <end position="399"/>
    </location>
</feature>
<dbReference type="SMART" id="SM00389">
    <property type="entry name" value="HOX"/>
    <property type="match status" value="5"/>
</dbReference>
<keyword evidence="5 8" id="KW-0238">DNA-binding</keyword>
<proteinExistence type="predicted"/>
<dbReference type="InterPro" id="IPR001356">
    <property type="entry name" value="HD"/>
</dbReference>
<evidence type="ECO:0000256" key="7">
    <source>
        <dbReference type="ARBA" id="ARBA00023242"/>
    </source>
</evidence>
<dbReference type="CDD" id="cd00086">
    <property type="entry name" value="homeodomain"/>
    <property type="match status" value="4"/>
</dbReference>
<dbReference type="GeneID" id="115816617"/>
<feature type="domain" description="THAP-type" evidence="13">
    <location>
        <begin position="1"/>
        <end position="43"/>
    </location>
</feature>
<organism evidence="14 15">
    <name type="scientific">Chanos chanos</name>
    <name type="common">Milkfish</name>
    <name type="synonym">Mugil chanos</name>
    <dbReference type="NCBI Taxonomy" id="29144"/>
    <lineage>
        <taxon>Eukaryota</taxon>
        <taxon>Metazoa</taxon>
        <taxon>Chordata</taxon>
        <taxon>Craniata</taxon>
        <taxon>Vertebrata</taxon>
        <taxon>Euteleostomi</taxon>
        <taxon>Actinopterygii</taxon>
        <taxon>Neopterygii</taxon>
        <taxon>Teleostei</taxon>
        <taxon>Ostariophysi</taxon>
        <taxon>Gonorynchiformes</taxon>
        <taxon>Chanidae</taxon>
        <taxon>Chanos</taxon>
    </lineage>
</organism>
<evidence type="ECO:0000256" key="2">
    <source>
        <dbReference type="ARBA" id="ARBA00022723"/>
    </source>
</evidence>
<feature type="compositionally biased region" description="Low complexity" evidence="11">
    <location>
        <begin position="625"/>
        <end position="639"/>
    </location>
</feature>
<feature type="region of interest" description="Disordered" evidence="11">
    <location>
        <begin position="607"/>
        <end position="654"/>
    </location>
</feature>
<feature type="region of interest" description="Disordered" evidence="11">
    <location>
        <begin position="80"/>
        <end position="118"/>
    </location>
</feature>
<protein>
    <submittedName>
        <fullName evidence="15">Uncharacterized protein LOC115816617</fullName>
    </submittedName>
</protein>
<feature type="domain" description="Homeobox" evidence="12">
    <location>
        <begin position="1098"/>
        <end position="1148"/>
    </location>
</feature>
<dbReference type="GO" id="GO:0005634">
    <property type="term" value="C:nucleus"/>
    <property type="evidence" value="ECO:0007669"/>
    <property type="project" value="UniProtKB-SubCell"/>
</dbReference>
<evidence type="ECO:0000256" key="1">
    <source>
        <dbReference type="ARBA" id="ARBA00004123"/>
    </source>
</evidence>
<feature type="DNA-binding region" description="Homeobox" evidence="8">
    <location>
        <begin position="319"/>
        <end position="361"/>
    </location>
</feature>
<dbReference type="SUPFAM" id="SSF57716">
    <property type="entry name" value="Glucocorticoid receptor-like (DNA-binding domain)"/>
    <property type="match status" value="1"/>
</dbReference>
<feature type="region of interest" description="Disordered" evidence="11">
    <location>
        <begin position="225"/>
        <end position="248"/>
    </location>
</feature>
<evidence type="ECO:0000259" key="12">
    <source>
        <dbReference type="PROSITE" id="PS50071"/>
    </source>
</evidence>
<feature type="DNA-binding region" description="Homeobox" evidence="8">
    <location>
        <begin position="471"/>
        <end position="530"/>
    </location>
</feature>
<evidence type="ECO:0000256" key="8">
    <source>
        <dbReference type="PROSITE-ProRule" id="PRU00108"/>
    </source>
</evidence>
<feature type="region of interest" description="Disordered" evidence="11">
    <location>
        <begin position="826"/>
        <end position="872"/>
    </location>
</feature>
<keyword evidence="7 8" id="KW-0539">Nucleus</keyword>
<dbReference type="GO" id="GO:0008270">
    <property type="term" value="F:zinc ion binding"/>
    <property type="evidence" value="ECO:0007669"/>
    <property type="project" value="UniProtKB-KW"/>
</dbReference>
<feature type="domain" description="Homeobox" evidence="12">
    <location>
        <begin position="905"/>
        <end position="965"/>
    </location>
</feature>
<dbReference type="PROSITE" id="PS50950">
    <property type="entry name" value="ZF_THAP"/>
    <property type="match status" value="1"/>
</dbReference>
<dbReference type="OrthoDB" id="6159439at2759"/>
<feature type="domain" description="Homeobox" evidence="12">
    <location>
        <begin position="317"/>
        <end position="360"/>
    </location>
</feature>
<feature type="DNA-binding region" description="Homeobox" evidence="8">
    <location>
        <begin position="907"/>
        <end position="966"/>
    </location>
</feature>
<keyword evidence="14" id="KW-1185">Reference proteome</keyword>
<dbReference type="Pfam" id="PF00046">
    <property type="entry name" value="Homeodomain"/>
    <property type="match status" value="5"/>
</dbReference>
<feature type="compositionally biased region" description="Low complexity" evidence="11">
    <location>
        <begin position="1171"/>
        <end position="1182"/>
    </location>
</feature>
<evidence type="ECO:0000313" key="14">
    <source>
        <dbReference type="Proteomes" id="UP000504632"/>
    </source>
</evidence>
<dbReference type="GO" id="GO:0000981">
    <property type="term" value="F:DNA-binding transcription factor activity, RNA polymerase II-specific"/>
    <property type="evidence" value="ECO:0007669"/>
    <property type="project" value="TreeGrafter"/>
</dbReference>
<gene>
    <name evidence="15" type="primary">LOC115816617</name>
</gene>
<comment type="subcellular location">
    <subcellularLocation>
        <location evidence="1 8 10">Nucleus</location>
    </subcellularLocation>
</comment>
<keyword evidence="3 9" id="KW-0863">Zinc-finger</keyword>
<sequence length="1250" mass="141887">MRRQDWKPTRSSRLCSLHFEDHAFTTDAQGNRRLKSTAVPTVFSLPEHSMRKPTNRRARQRLMVQMEKAQLLLSVRADTPSKDQRVLHKEHPRSFQRENEVQQRGLDKEKTLKRGEEGENVDPEHYLCRICGFHARDVICLSQHLHSTHPITSLQVPGFLRGERCGPMKEERKREMQQMCISGGQSSTETECRESTIKEKLPLEEGSTFSLAECDKQSCRTKDAVESQPAVQPGLTEMDKHGPAPKFTQKPFCNSGIQPKSHDPSSRGPCQDKHTAASCTSSVIQTHLVCLPLVSEGLKLLWVRSEQAQELDAVAKLVEAFNAFPYLTPQEASALARHCSLTPDRVKVWFMMRRIRYGISWEDEDIRETRRKLSRLHGREQAPERLEDGRPRNGDREEQVCPFELNERTVVEKMQQVQTPDVLPPLPSLDEQQDVTNQNCNRVRDTEHQSFQSPMRLPIPPSPMCPVGPSRIRMRTKKSKAQLMDLRRSFVRRHWPSETELQRLQDMTGLSRHEIRQWFADRRYQLRRNGQRCLSGAGRHTRFQPHPYLPLRGVSYDGSLSNSICTSSPGMGSETGCEIEVDVAAEGEKKATVASTDPSMVKEEVLDETPIIQNNSSVNFPKNTSFEPSHSPSSSSTPDVVPPLPPLDKHQDVTNQNCNSVRDTEHQIFQSPIRLPMPPSPLCPVGPSRIRMRTKKSKAQLMTLRRSFVRRHWLSETELQRLQDMTGLSRHEIRQWFADSRYQLRRNGRRCLSGTSRHTRFQPHPHLPLRGVSYDGSLSNSICASSPGMGSETGCEIEVDVAAEGEKKATVALTDPSMVKEEVLDETPIIQNNSSVNFPKNTSFEPSHSPSSSSTPDVVPPLPPLDKHQDVTNQNCNSVRDTEHQIFQSPIRLPMPPSPLCPVGPSRIRMRTKKSKAQLMTLRRSFVRRHWPTEAEVQRLQDMTSLDRHEIRQWFADSRYQLRRNGQRCLSGTSRRTHFQPHPHLPLRGVSFDGSLSNSICASSPGMGSETECEIEVDVAAEGEKKATVASTDPSMVKEEVLDETPIIQSNSSVNFLKNTSFEPSHSPSSSSSPSPSSLLGQSSNLLPEHSFRFHKKSREQLNILRQSFLRCQWPSSAEYSQLQEQTGLTRQQIIQWFGDTRYHVKRYQLRWMDQEERHQIATGIMQSQHGGSRYSRCRSGSENLPSVSRLRTPQFVSGVDAHLSSAGMERDRFGNAETGNGVKPRMRTRHCCTGVHHGKDRVSVEVSSK</sequence>
<evidence type="ECO:0000256" key="5">
    <source>
        <dbReference type="ARBA" id="ARBA00023125"/>
    </source>
</evidence>
<evidence type="ECO:0000256" key="6">
    <source>
        <dbReference type="ARBA" id="ARBA00023155"/>
    </source>
</evidence>
<feature type="DNA-binding region" description="Homeobox" evidence="8">
    <location>
        <begin position="689"/>
        <end position="748"/>
    </location>
</feature>
<dbReference type="SUPFAM" id="SSF46689">
    <property type="entry name" value="Homeodomain-like"/>
    <property type="match status" value="5"/>
</dbReference>
<keyword evidence="2" id="KW-0479">Metal-binding</keyword>
<feature type="compositionally biased region" description="Polar residues" evidence="11">
    <location>
        <begin position="611"/>
        <end position="624"/>
    </location>
</feature>
<keyword evidence="6 8" id="KW-0371">Homeobox</keyword>
<dbReference type="GO" id="GO:0003677">
    <property type="term" value="F:DNA binding"/>
    <property type="evidence" value="ECO:0007669"/>
    <property type="project" value="UniProtKB-UniRule"/>
</dbReference>
<name>A0A6J2VWF2_CHACN</name>
<evidence type="ECO:0000256" key="10">
    <source>
        <dbReference type="RuleBase" id="RU000682"/>
    </source>
</evidence>
<feature type="region of interest" description="Disordered" evidence="11">
    <location>
        <begin position="1059"/>
        <end position="1082"/>
    </location>
</feature>
<feature type="compositionally biased region" description="Polar residues" evidence="11">
    <location>
        <begin position="829"/>
        <end position="842"/>
    </location>
</feature>
<dbReference type="Proteomes" id="UP000504632">
    <property type="component" value="Chromosome 7"/>
</dbReference>
<evidence type="ECO:0000256" key="11">
    <source>
        <dbReference type="SAM" id="MobiDB-lite"/>
    </source>
</evidence>
<accession>A0A6J2VWF2</accession>
<feature type="DNA-binding region" description="Homeobox" evidence="8">
    <location>
        <begin position="1100"/>
        <end position="1149"/>
    </location>
</feature>
<evidence type="ECO:0000259" key="13">
    <source>
        <dbReference type="PROSITE" id="PS50950"/>
    </source>
</evidence>
<feature type="compositionally biased region" description="Basic and acidic residues" evidence="11">
    <location>
        <begin position="377"/>
        <end position="399"/>
    </location>
</feature>
<dbReference type="Pfam" id="PF05485">
    <property type="entry name" value="THAP"/>
    <property type="match status" value="1"/>
</dbReference>
<keyword evidence="4" id="KW-0862">Zinc</keyword>
<feature type="domain" description="Homeobox" evidence="12">
    <location>
        <begin position="469"/>
        <end position="529"/>
    </location>
</feature>
<dbReference type="RefSeq" id="XP_030635476.1">
    <property type="nucleotide sequence ID" value="XM_030779616.1"/>
</dbReference>
<evidence type="ECO:0000256" key="9">
    <source>
        <dbReference type="PROSITE-ProRule" id="PRU00309"/>
    </source>
</evidence>
<dbReference type="Gene3D" id="1.10.10.60">
    <property type="entry name" value="Homeodomain-like"/>
    <property type="match status" value="5"/>
</dbReference>
<dbReference type="PANTHER" id="PTHR15467">
    <property type="entry name" value="ZINC-FINGERS AND HOMEOBOXES RELATED"/>
    <property type="match status" value="1"/>
</dbReference>